<feature type="compositionally biased region" description="Polar residues" evidence="1">
    <location>
        <begin position="1"/>
        <end position="10"/>
    </location>
</feature>
<gene>
    <name evidence="2" type="ORF">DVJ83_02475</name>
</gene>
<reference evidence="2 3" key="1">
    <citation type="submission" date="2018-07" db="EMBL/GenBank/DDBJ databases">
        <title>Complete Genome and Methylome Analysis of Deinococcus wulumuqiensis NEB 479.</title>
        <authorList>
            <person name="Fomenkov A."/>
            <person name="Luyten Y."/>
            <person name="Vincze T."/>
            <person name="Anton B.P."/>
            <person name="Clark T."/>
            <person name="Roberts R.J."/>
            <person name="Morgan R.D."/>
        </authorList>
    </citation>
    <scope>NUCLEOTIDE SEQUENCE [LARGE SCALE GENOMIC DNA]</scope>
    <source>
        <strain evidence="2 3">NEB 479</strain>
    </source>
</reference>
<dbReference type="EMBL" id="CP031158">
    <property type="protein sequence ID" value="AXG98209.1"/>
    <property type="molecule type" value="Genomic_DNA"/>
</dbReference>
<sequence>MSVRGSSSENVMGRRIEPPPQNEGMFRRLSCACAPGPGKLGDMPFAPPPASALPHVPSAAATVRQAHRFLLALAQGQSMDWRSVPRSALRWLEDRHLIEPCLSTRGWDYRVTSKGVRAVLGQKAA</sequence>
<accession>A0A345IET7</accession>
<dbReference type="AlphaFoldDB" id="A0A345IET7"/>
<dbReference type="Proteomes" id="UP000253744">
    <property type="component" value="Chromosome"/>
</dbReference>
<evidence type="ECO:0000313" key="3">
    <source>
        <dbReference type="Proteomes" id="UP000253744"/>
    </source>
</evidence>
<protein>
    <submittedName>
        <fullName evidence="2">Uncharacterized protein</fullName>
    </submittedName>
</protein>
<dbReference type="KEGG" id="dwu:DVJ83_02475"/>
<name>A0A345IET7_9DEIO</name>
<feature type="region of interest" description="Disordered" evidence="1">
    <location>
        <begin position="1"/>
        <end position="23"/>
    </location>
</feature>
<dbReference type="STRING" id="1288484.GCA_000348665_00483"/>
<evidence type="ECO:0000313" key="2">
    <source>
        <dbReference type="EMBL" id="AXG98209.1"/>
    </source>
</evidence>
<proteinExistence type="predicted"/>
<organism evidence="2 3">
    <name type="scientific">Deinococcus wulumuqiensis</name>
    <dbReference type="NCBI Taxonomy" id="980427"/>
    <lineage>
        <taxon>Bacteria</taxon>
        <taxon>Thermotogati</taxon>
        <taxon>Deinococcota</taxon>
        <taxon>Deinococci</taxon>
        <taxon>Deinococcales</taxon>
        <taxon>Deinococcaceae</taxon>
        <taxon>Deinococcus</taxon>
    </lineage>
</organism>
<evidence type="ECO:0000256" key="1">
    <source>
        <dbReference type="SAM" id="MobiDB-lite"/>
    </source>
</evidence>